<keyword evidence="4" id="KW-0479">Metal-binding</keyword>
<feature type="domain" description="MYND-type" evidence="9">
    <location>
        <begin position="247"/>
        <end position="287"/>
    </location>
</feature>
<dbReference type="SUPFAM" id="SSF144232">
    <property type="entry name" value="HIT/MYND zinc finger-like"/>
    <property type="match status" value="1"/>
</dbReference>
<evidence type="ECO:0000313" key="11">
    <source>
        <dbReference type="Proteomes" id="UP000288716"/>
    </source>
</evidence>
<dbReference type="EMBL" id="NCKV01003239">
    <property type="protein sequence ID" value="RWS25928.1"/>
    <property type="molecule type" value="Genomic_DNA"/>
</dbReference>
<dbReference type="Proteomes" id="UP000288716">
    <property type="component" value="Unassembled WGS sequence"/>
</dbReference>
<evidence type="ECO:0000256" key="2">
    <source>
        <dbReference type="ARBA" id="ARBA00022679"/>
    </source>
</evidence>
<dbReference type="GO" id="GO:0008170">
    <property type="term" value="F:N-methyltransferase activity"/>
    <property type="evidence" value="ECO:0007669"/>
    <property type="project" value="UniProtKB-ARBA"/>
</dbReference>
<evidence type="ECO:0000259" key="8">
    <source>
        <dbReference type="PROSITE" id="PS50280"/>
    </source>
</evidence>
<feature type="domain" description="SET" evidence="8">
    <location>
        <begin position="202"/>
        <end position="470"/>
    </location>
</feature>
<dbReference type="GO" id="GO:0042826">
    <property type="term" value="F:histone deacetylase binding"/>
    <property type="evidence" value="ECO:0007669"/>
    <property type="project" value="TreeGrafter"/>
</dbReference>
<dbReference type="GO" id="GO:0005737">
    <property type="term" value="C:cytoplasm"/>
    <property type="evidence" value="ECO:0007669"/>
    <property type="project" value="TreeGrafter"/>
</dbReference>
<evidence type="ECO:0000259" key="9">
    <source>
        <dbReference type="PROSITE" id="PS50865"/>
    </source>
</evidence>
<dbReference type="GO" id="GO:0005634">
    <property type="term" value="C:nucleus"/>
    <property type="evidence" value="ECO:0007669"/>
    <property type="project" value="TreeGrafter"/>
</dbReference>
<feature type="non-terminal residue" evidence="10">
    <location>
        <position position="614"/>
    </location>
</feature>
<keyword evidence="2" id="KW-0808">Transferase</keyword>
<evidence type="ECO:0000313" key="10">
    <source>
        <dbReference type="EMBL" id="RWS25928.1"/>
    </source>
</evidence>
<dbReference type="Pfam" id="PF00856">
    <property type="entry name" value="SET"/>
    <property type="match status" value="1"/>
</dbReference>
<dbReference type="VEuPathDB" id="VectorBase:LDEU006112"/>
<organism evidence="10 11">
    <name type="scientific">Leptotrombidium deliense</name>
    <dbReference type="NCBI Taxonomy" id="299467"/>
    <lineage>
        <taxon>Eukaryota</taxon>
        <taxon>Metazoa</taxon>
        <taxon>Ecdysozoa</taxon>
        <taxon>Arthropoda</taxon>
        <taxon>Chelicerata</taxon>
        <taxon>Arachnida</taxon>
        <taxon>Acari</taxon>
        <taxon>Acariformes</taxon>
        <taxon>Trombidiformes</taxon>
        <taxon>Prostigmata</taxon>
        <taxon>Anystina</taxon>
        <taxon>Parasitengona</taxon>
        <taxon>Trombiculoidea</taxon>
        <taxon>Trombiculidae</taxon>
        <taxon>Leptotrombidium</taxon>
    </lineage>
</organism>
<dbReference type="InterPro" id="IPR019734">
    <property type="entry name" value="TPR_rpt"/>
</dbReference>
<dbReference type="PANTHER" id="PTHR46165:SF6">
    <property type="entry name" value="SET AND MYND DOMAIN-CONTAINING PROTEIN 4-LIKE PROTEIN"/>
    <property type="match status" value="1"/>
</dbReference>
<dbReference type="Gene3D" id="1.25.40.10">
    <property type="entry name" value="Tetratricopeptide repeat domain"/>
    <property type="match status" value="1"/>
</dbReference>
<dbReference type="GO" id="GO:0008276">
    <property type="term" value="F:protein methyltransferase activity"/>
    <property type="evidence" value="ECO:0007669"/>
    <property type="project" value="UniProtKB-ARBA"/>
</dbReference>
<keyword evidence="5 7" id="KW-0863">Zinc-finger</keyword>
<name>A0A443SEH8_9ACAR</name>
<reference evidence="10 11" key="1">
    <citation type="journal article" date="2018" name="Gigascience">
        <title>Genomes of trombidid mites reveal novel predicted allergens and laterally-transferred genes associated with secondary metabolism.</title>
        <authorList>
            <person name="Dong X."/>
            <person name="Chaisiri K."/>
            <person name="Xia D."/>
            <person name="Armstrong S.D."/>
            <person name="Fang Y."/>
            <person name="Donnelly M.J."/>
            <person name="Kadowaki T."/>
            <person name="McGarry J.W."/>
            <person name="Darby A.C."/>
            <person name="Makepeace B.L."/>
        </authorList>
    </citation>
    <scope>NUCLEOTIDE SEQUENCE [LARGE SCALE GENOMIC DNA]</scope>
    <source>
        <strain evidence="10">UoL-UT</strain>
    </source>
</reference>
<comment type="caution">
    <text evidence="10">The sequence shown here is derived from an EMBL/GenBank/DDBJ whole genome shotgun (WGS) entry which is preliminary data.</text>
</comment>
<dbReference type="Gene3D" id="2.170.270.10">
    <property type="entry name" value="SET domain"/>
    <property type="match status" value="1"/>
</dbReference>
<evidence type="ECO:0000256" key="7">
    <source>
        <dbReference type="PROSITE-ProRule" id="PRU00134"/>
    </source>
</evidence>
<dbReference type="GO" id="GO:0008757">
    <property type="term" value="F:S-adenosylmethionine-dependent methyltransferase activity"/>
    <property type="evidence" value="ECO:0007669"/>
    <property type="project" value="UniProtKB-ARBA"/>
</dbReference>
<keyword evidence="11" id="KW-1185">Reference proteome</keyword>
<dbReference type="SMART" id="SM00028">
    <property type="entry name" value="TPR"/>
    <property type="match status" value="3"/>
</dbReference>
<dbReference type="Gene3D" id="1.10.220.160">
    <property type="match status" value="1"/>
</dbReference>
<protein>
    <submittedName>
        <fullName evidence="10">SET and MYND domain-containing protein 4-like protein</fullName>
    </submittedName>
</protein>
<dbReference type="InterPro" id="IPR001214">
    <property type="entry name" value="SET_dom"/>
</dbReference>
<evidence type="ECO:0000256" key="6">
    <source>
        <dbReference type="ARBA" id="ARBA00022833"/>
    </source>
</evidence>
<accession>A0A443SEH8</accession>
<dbReference type="InterPro" id="IPR002893">
    <property type="entry name" value="Znf_MYND"/>
</dbReference>
<keyword evidence="1" id="KW-0489">Methyltransferase</keyword>
<dbReference type="AlphaFoldDB" id="A0A443SEH8"/>
<dbReference type="InterPro" id="IPR046341">
    <property type="entry name" value="SET_dom_sf"/>
</dbReference>
<dbReference type="Gene3D" id="6.10.140.2220">
    <property type="match status" value="1"/>
</dbReference>
<dbReference type="SUPFAM" id="SSF48452">
    <property type="entry name" value="TPR-like"/>
    <property type="match status" value="1"/>
</dbReference>
<dbReference type="PANTHER" id="PTHR46165">
    <property type="entry name" value="SET AND MYND DOMAIN-CONTAINING PROTEIN 4"/>
    <property type="match status" value="1"/>
</dbReference>
<dbReference type="PROSITE" id="PS50865">
    <property type="entry name" value="ZF_MYND_2"/>
    <property type="match status" value="1"/>
</dbReference>
<keyword evidence="6" id="KW-0862">Zinc</keyword>
<dbReference type="SUPFAM" id="SSF82199">
    <property type="entry name" value="SET domain"/>
    <property type="match status" value="1"/>
</dbReference>
<gene>
    <name evidence="10" type="ORF">B4U80_13024</name>
</gene>
<dbReference type="PROSITE" id="PS50280">
    <property type="entry name" value="SET"/>
    <property type="match status" value="1"/>
</dbReference>
<keyword evidence="3" id="KW-0949">S-adenosyl-L-methionine</keyword>
<dbReference type="InterPro" id="IPR052097">
    <property type="entry name" value="SET-MYND_domain_protein"/>
</dbReference>
<sequence>MADVGKRDEFSYFEYYASHVIDSAFDDYKSTECKRLRKIVFKCDTTEDQFKLIFDNPLLAKPLENVKNELIFATKKSVKAAIQKLKAGHSAFDAEEYEEALVFYTESILLLPFPKSPTSADELWAQCFLHRALTYFRLQMYKASVTDFDQAINHTADNRQKVFLIVFKAYALQLLKLNDDSNDTELDFQLTSTNEHMRCTISEVDIVKHPQKGRTIITKQELKTGKLLIVEPAVVAWLRPSFYDAYCNHCLQKLNKRCFPCQSCSDVRYCSWKCSETAWKSYHSVECKFGPTLKFMVFGTLGLRLMIMYGIDNVINYFQKKEQHDSVANGKLDANLETMMSLVGEMQIPDHKFEFEVIIGVAVVTKIAECMGLIKESSPFLLRFAATLKRCVMKVLLNCFYTYDEQLKKSNGFVIADYEFEEVGFCVYASASMFSHSCNCNANRSFNGSTIYVYANREIGENSEVTVDYGTDIFHNAYEYRRAFLISSFGFKCGCESCLIVTDNVPFALRCPQCDGPVIMNYTSKKDKSNRCISCGDINLKMKPSEKILDSGDSYYRKAERRIDKEEWSEAKSYLKKCIARYSEVYYSKVPLRHAHEMLCLCYENMSRYSRAFD</sequence>
<dbReference type="STRING" id="299467.A0A443SEH8"/>
<evidence type="ECO:0000256" key="5">
    <source>
        <dbReference type="ARBA" id="ARBA00022771"/>
    </source>
</evidence>
<dbReference type="PROSITE" id="PS01360">
    <property type="entry name" value="ZF_MYND_1"/>
    <property type="match status" value="1"/>
</dbReference>
<evidence type="ECO:0000256" key="3">
    <source>
        <dbReference type="ARBA" id="ARBA00022691"/>
    </source>
</evidence>
<evidence type="ECO:0000256" key="4">
    <source>
        <dbReference type="ARBA" id="ARBA00022723"/>
    </source>
</evidence>
<evidence type="ECO:0000256" key="1">
    <source>
        <dbReference type="ARBA" id="ARBA00022603"/>
    </source>
</evidence>
<proteinExistence type="predicted"/>
<dbReference type="GO" id="GO:0008270">
    <property type="term" value="F:zinc ion binding"/>
    <property type="evidence" value="ECO:0007669"/>
    <property type="project" value="UniProtKB-KW"/>
</dbReference>
<dbReference type="InterPro" id="IPR011990">
    <property type="entry name" value="TPR-like_helical_dom_sf"/>
</dbReference>
<dbReference type="OrthoDB" id="6510219at2759"/>
<dbReference type="GO" id="GO:0032259">
    <property type="term" value="P:methylation"/>
    <property type="evidence" value="ECO:0007669"/>
    <property type="project" value="UniProtKB-KW"/>
</dbReference>